<dbReference type="Proteomes" id="UP000004791">
    <property type="component" value="Segment"/>
</dbReference>
<organism evidence="1 2">
    <name type="scientific">Salinivibrio phage CW02</name>
    <dbReference type="NCBI Taxonomy" id="1161935"/>
    <lineage>
        <taxon>Viruses</taxon>
        <taxon>Duplodnaviria</taxon>
        <taxon>Heunggongvirae</taxon>
        <taxon>Uroviricota</taxon>
        <taxon>Caudoviricetes</taxon>
        <taxon>Zobellviridae</taxon>
        <taxon>Salinovirus</taxon>
        <taxon>Salinovirus utanense</taxon>
    </lineage>
</organism>
<reference evidence="1 2" key="1">
    <citation type="journal article" date="2012" name="J. Virol.">
        <title>Sequence and structural characterization of great salt lake bacteriophage CW02, a member of the T7-like supergroup.</title>
        <authorList>
            <person name="Shen P.S."/>
            <person name="Domek M.J."/>
            <person name="Sanz-Garcia E."/>
            <person name="Makaju A."/>
            <person name="Taylor R.M."/>
            <person name="Hoggan R."/>
            <person name="Culumber M.D."/>
            <person name="Oberg C.J."/>
            <person name="Breakwell D.P."/>
            <person name="Prince J.T."/>
            <person name="Belnap D.M."/>
        </authorList>
    </citation>
    <scope>NUCLEOTIDE SEQUENCE [LARGE SCALE GENOMIC DNA]</scope>
</reference>
<dbReference type="RefSeq" id="YP_007010553.1">
    <property type="nucleotide sequence ID" value="NC_019540.1"/>
</dbReference>
<evidence type="ECO:0000313" key="2">
    <source>
        <dbReference type="Proteomes" id="UP000004791"/>
    </source>
</evidence>
<sequence>MCNPNIVKTWGTEDWTVEVEEYEGIYYLHSTVYDNYKSSIKELRELWESDVKPYGESLGLEEFFSYTENTKFMDIMKVPSHIFKEPETGLEVYEWELR</sequence>
<protein>
    <submittedName>
        <fullName evidence="1">Uncharacterized protein</fullName>
    </submittedName>
</protein>
<dbReference type="GeneID" id="14016727"/>
<dbReference type="KEGG" id="vg:14016727"/>
<keyword evidence="2" id="KW-1185">Reference proteome</keyword>
<dbReference type="EMBL" id="JQ446452">
    <property type="protein sequence ID" value="AFE86208.1"/>
    <property type="molecule type" value="Genomic_DNA"/>
</dbReference>
<proteinExistence type="predicted"/>
<accession>H9D1G6</accession>
<name>H9D1G6_9CAUD</name>
<evidence type="ECO:0000313" key="1">
    <source>
        <dbReference type="EMBL" id="AFE86208.1"/>
    </source>
</evidence>